<keyword evidence="7" id="KW-1185">Reference proteome</keyword>
<dbReference type="PANTHER" id="PTHR11455">
    <property type="entry name" value="CRYPTOCHROME"/>
    <property type="match status" value="1"/>
</dbReference>
<evidence type="ECO:0000256" key="2">
    <source>
        <dbReference type="ARBA" id="ARBA00022630"/>
    </source>
</evidence>
<dbReference type="Pfam" id="PF03441">
    <property type="entry name" value="FAD_binding_7"/>
    <property type="match status" value="1"/>
</dbReference>
<feature type="domain" description="Cryptochrome/DNA photolyase FAD-binding" evidence="5">
    <location>
        <begin position="78"/>
        <end position="214"/>
    </location>
</feature>
<keyword evidence="3" id="KW-0274">FAD</keyword>
<evidence type="ECO:0000256" key="4">
    <source>
        <dbReference type="SAM" id="MobiDB-lite"/>
    </source>
</evidence>
<name>A0ABP9KW60_9RHOB</name>
<accession>A0ABP9KW60</accession>
<keyword evidence="2" id="KW-0285">Flavoprotein</keyword>
<dbReference type="EMBL" id="BAABHW010000001">
    <property type="protein sequence ID" value="GAA5067042.1"/>
    <property type="molecule type" value="Genomic_DNA"/>
</dbReference>
<evidence type="ECO:0000313" key="7">
    <source>
        <dbReference type="Proteomes" id="UP001499910"/>
    </source>
</evidence>
<dbReference type="InterPro" id="IPR005101">
    <property type="entry name" value="Cryptochr/Photolyase_FAD-bd"/>
</dbReference>
<dbReference type="InterPro" id="IPR002081">
    <property type="entry name" value="Cryptochrome/DNA_photolyase_1"/>
</dbReference>
<evidence type="ECO:0000256" key="1">
    <source>
        <dbReference type="ARBA" id="ARBA00001974"/>
    </source>
</evidence>
<dbReference type="Gene3D" id="1.25.40.80">
    <property type="match status" value="1"/>
</dbReference>
<evidence type="ECO:0000313" key="6">
    <source>
        <dbReference type="EMBL" id="GAA5067042.1"/>
    </source>
</evidence>
<gene>
    <name evidence="6" type="ORF">GCM10023209_06250</name>
</gene>
<dbReference type="RefSeq" id="WP_259546723.1">
    <property type="nucleotide sequence ID" value="NZ_BAABHW010000001.1"/>
</dbReference>
<organism evidence="6 7">
    <name type="scientific">[Roseibacterium] beibuensis</name>
    <dbReference type="NCBI Taxonomy" id="1193142"/>
    <lineage>
        <taxon>Bacteria</taxon>
        <taxon>Pseudomonadati</taxon>
        <taxon>Pseudomonadota</taxon>
        <taxon>Alphaproteobacteria</taxon>
        <taxon>Rhodobacterales</taxon>
        <taxon>Roseobacteraceae</taxon>
        <taxon>Roseicyclus</taxon>
    </lineage>
</organism>
<evidence type="ECO:0000256" key="3">
    <source>
        <dbReference type="ARBA" id="ARBA00022827"/>
    </source>
</evidence>
<dbReference type="InterPro" id="IPR036134">
    <property type="entry name" value="Crypto/Photolyase_FAD-like_sf"/>
</dbReference>
<reference evidence="7" key="1">
    <citation type="journal article" date="2019" name="Int. J. Syst. Evol. Microbiol.">
        <title>The Global Catalogue of Microorganisms (GCM) 10K type strain sequencing project: providing services to taxonomists for standard genome sequencing and annotation.</title>
        <authorList>
            <consortium name="The Broad Institute Genomics Platform"/>
            <consortium name="The Broad Institute Genome Sequencing Center for Infectious Disease"/>
            <person name="Wu L."/>
            <person name="Ma J."/>
        </authorList>
    </citation>
    <scope>NUCLEOTIDE SEQUENCE [LARGE SCALE GENOMIC DNA]</scope>
    <source>
        <strain evidence="7">JCM 18015</strain>
    </source>
</reference>
<dbReference type="PANTHER" id="PTHR11455:SF9">
    <property type="entry name" value="CRYPTOCHROME CIRCADIAN CLOCK 5 ISOFORM X1"/>
    <property type="match status" value="1"/>
</dbReference>
<proteinExistence type="predicted"/>
<protein>
    <recommendedName>
        <fullName evidence="5">Cryptochrome/DNA photolyase FAD-binding domain-containing protein</fullName>
    </recommendedName>
</protein>
<feature type="region of interest" description="Disordered" evidence="4">
    <location>
        <begin position="217"/>
        <end position="256"/>
    </location>
</feature>
<sequence length="407" mass="45272">MTNDAAFTPTRHAALERLSAFLPHAGKDYAAKRNYDLPEQGHPHVSGLSPYLRHRLLTEEEVVEAVLGRFSTSSTEKFIQEVLWHSYWKGWLELRPSVWSEYRNNLDAELSRLSQDPDLAEQVAKAEQGETGIDVFDGWMHELRDTGYLHNHARMWAASIWIFTLRLPWELGADHFLRHLLDGDPASNTLGWRWVAGLQTRGKNYVARASNIEKFTDRPIGSGLDRLARDPAPLDAPPPPSRREPPAGGTPRPGAVTGVLLTEEDLSPRFLLSALREPPVAHAILNSTHQRSPRGVSAPVADFAAGALADARTRWQDKMGAPGPEATDPTVIADWAQALGLDQVVTAYAPTGPAARALSWLDTLLAERGIALVQVLRDWDNAAWPHATHGFFRFKERIPDLIGHLQR</sequence>
<dbReference type="SUPFAM" id="SSF48173">
    <property type="entry name" value="Cryptochrome/photolyase FAD-binding domain"/>
    <property type="match status" value="1"/>
</dbReference>
<comment type="cofactor">
    <cofactor evidence="1">
        <name>FAD</name>
        <dbReference type="ChEBI" id="CHEBI:57692"/>
    </cofactor>
</comment>
<dbReference type="Proteomes" id="UP001499910">
    <property type="component" value="Unassembled WGS sequence"/>
</dbReference>
<dbReference type="Gene3D" id="1.10.579.10">
    <property type="entry name" value="DNA Cyclobutane Dipyrimidine Photolyase, subunit A, domain 3"/>
    <property type="match status" value="1"/>
</dbReference>
<evidence type="ECO:0000259" key="5">
    <source>
        <dbReference type="Pfam" id="PF03441"/>
    </source>
</evidence>
<comment type="caution">
    <text evidence="6">The sequence shown here is derived from an EMBL/GenBank/DDBJ whole genome shotgun (WGS) entry which is preliminary data.</text>
</comment>